<accession>A0A433ZR46</accession>
<sequence>MEPLSSDAGSAENIPQYSIRNHPIQGFRNQAHFLDYLFKDGQIRTGTLVAINAEKVMTAEQDEALHTLLSNAEYLYADGISIVRAIRRKYPQADVTRIAGADLWEGLMERAGQENTPVFLVGGKPEVLAETEAKLKAQWNVNLAGTQDGYFTAEQRDALFERIRDSGAKIVTVAMGSPKQEIFMRDCRKIYPDALYMGVGGTYDVFTGHVKRAPKVWQNMGLEWLYRLLSQPTRFRRQLKLLKFLGYYYGNKL</sequence>
<gene>
    <name evidence="3" type="primary">wecG</name>
    <name evidence="3" type="synonym">rffM</name>
    <name evidence="4" type="ORF">CKG00_15705</name>
</gene>
<keyword evidence="4" id="KW-0614">Plasmid</keyword>
<keyword evidence="2 3" id="KW-0808">Transferase</keyword>
<evidence type="ECO:0000256" key="2">
    <source>
        <dbReference type="ARBA" id="ARBA00022679"/>
    </source>
</evidence>
<dbReference type="InterPro" id="IPR023085">
    <property type="entry name" value="UDP-ManNAcA_Trfase_WecG"/>
</dbReference>
<dbReference type="EC" id="2.4.1.180" evidence="3"/>
<evidence type="ECO:0000313" key="4">
    <source>
        <dbReference type="EMBL" id="RUT64607.1"/>
    </source>
</evidence>
<comment type="function">
    <text evidence="3">Catalyzes the synthesis of Und-PP-GlcNAc-ManNAcA (Lipid II), the second lipid-linked intermediate involved in enterobacterial common antigen (ECA) synthesis.</text>
</comment>
<comment type="catalytic activity">
    <reaction evidence="3">
        <text>UDP-N-acetyl-alpha-D-mannosaminouronate + N-acetyl-alpha-D-glucosaminyl-di-trans,octa-cis-undecaprenyl diphosphate = beta-D-ManNAcA-(1-&gt;4)-alpha-D-GlcNAc-di-trans,octa-cis-undecaprenyl diphosphate + UDP + H(+)</text>
        <dbReference type="Rhea" id="RHEA:28366"/>
        <dbReference type="ChEBI" id="CHEBI:15378"/>
        <dbReference type="ChEBI" id="CHEBI:58223"/>
        <dbReference type="ChEBI" id="CHEBI:61495"/>
        <dbReference type="ChEBI" id="CHEBI:62959"/>
        <dbReference type="ChEBI" id="CHEBI:70731"/>
        <dbReference type="EC" id="2.4.1.180"/>
    </reaction>
</comment>
<evidence type="ECO:0000256" key="3">
    <source>
        <dbReference type="HAMAP-Rule" id="MF_01001"/>
    </source>
</evidence>
<dbReference type="InterPro" id="IPR004629">
    <property type="entry name" value="WecG_TagA_CpsF"/>
</dbReference>
<dbReference type="OrthoDB" id="9808602at2"/>
<dbReference type="HAMAP" id="MF_01001">
    <property type="entry name" value="WecG_RffM"/>
    <property type="match status" value="1"/>
</dbReference>
<dbReference type="CDD" id="cd06533">
    <property type="entry name" value="Glyco_transf_WecG_TagA"/>
    <property type="match status" value="1"/>
</dbReference>
<comment type="similarity">
    <text evidence="3">Belongs to the glycosyltransferase 26 family.</text>
</comment>
<comment type="caution">
    <text evidence="4">The sequence shown here is derived from an EMBL/GenBank/DDBJ whole genome shotgun (WGS) entry which is preliminary data.</text>
</comment>
<dbReference type="NCBIfam" id="NF002980">
    <property type="entry name" value="PRK03692.1"/>
    <property type="match status" value="1"/>
</dbReference>
<dbReference type="Pfam" id="PF03808">
    <property type="entry name" value="Glyco_tran_WecG"/>
    <property type="match status" value="1"/>
</dbReference>
<evidence type="ECO:0000256" key="1">
    <source>
        <dbReference type="ARBA" id="ARBA00022676"/>
    </source>
</evidence>
<proteinExistence type="inferred from homology"/>
<reference evidence="4 5" key="1">
    <citation type="submission" date="2017-08" db="EMBL/GenBank/DDBJ databases">
        <title>Draft genome sequence of pheromone producing symbiont Morganella morganii, of the female New Zealand grass grub Costelytra giveni.</title>
        <authorList>
            <person name="Laugraud A."/>
            <person name="Young S.D."/>
            <person name="Hurst M.H."/>
        </authorList>
    </citation>
    <scope>NUCLEOTIDE SEQUENCE [LARGE SCALE GENOMIC DNA]</scope>
    <source>
        <strain evidence="4 5">MMsCG</strain>
        <plasmid evidence="4">unnamed1</plasmid>
    </source>
</reference>
<evidence type="ECO:0000313" key="5">
    <source>
        <dbReference type="Proteomes" id="UP000286908"/>
    </source>
</evidence>
<dbReference type="EMBL" id="NRQY01000002">
    <property type="protein sequence ID" value="RUT64607.1"/>
    <property type="molecule type" value="Genomic_DNA"/>
</dbReference>
<organism evidence="4 5">
    <name type="scientific">Morganella morganii</name>
    <name type="common">Proteus morganii</name>
    <dbReference type="NCBI Taxonomy" id="582"/>
    <lineage>
        <taxon>Bacteria</taxon>
        <taxon>Pseudomonadati</taxon>
        <taxon>Pseudomonadota</taxon>
        <taxon>Gammaproteobacteria</taxon>
        <taxon>Enterobacterales</taxon>
        <taxon>Morganellaceae</taxon>
        <taxon>Morganella</taxon>
    </lineage>
</organism>
<dbReference type="UniPathway" id="UPA00566"/>
<geneLocation type="plasmid" evidence="4">
    <name>unnamed1</name>
</geneLocation>
<dbReference type="PANTHER" id="PTHR34136:SF1">
    <property type="entry name" value="UDP-N-ACETYL-D-MANNOSAMINURONIC ACID TRANSFERASE"/>
    <property type="match status" value="1"/>
</dbReference>
<dbReference type="GO" id="GO:0009246">
    <property type="term" value="P:enterobacterial common antigen biosynthetic process"/>
    <property type="evidence" value="ECO:0007669"/>
    <property type="project" value="UniProtKB-UniRule"/>
</dbReference>
<dbReference type="Proteomes" id="UP000286908">
    <property type="component" value="Unassembled WGS sequence"/>
</dbReference>
<dbReference type="AlphaFoldDB" id="A0A433ZR46"/>
<dbReference type="PANTHER" id="PTHR34136">
    <property type="match status" value="1"/>
</dbReference>
<dbReference type="NCBIfam" id="TIGR00696">
    <property type="entry name" value="wecG_tagA_cpsF"/>
    <property type="match status" value="1"/>
</dbReference>
<name>A0A433ZR46_MORMO</name>
<protein>
    <recommendedName>
        <fullName evidence="3">UDP-N-acetyl-D-mannosaminuronic acid transferase</fullName>
        <shortName evidence="3">UDP-ManNAcA transferase</shortName>
        <ecNumber evidence="3">2.4.1.180</ecNumber>
    </recommendedName>
</protein>
<keyword evidence="1 3" id="KW-0328">Glycosyltransferase</keyword>
<comment type="pathway">
    <text evidence="3">Bacterial outer membrane biogenesis; enterobacterial common antigen biosynthesis.</text>
</comment>
<dbReference type="GO" id="GO:0047241">
    <property type="term" value="F:lipopolysaccharide N-acetylmannosaminouronosyltransferase activity"/>
    <property type="evidence" value="ECO:0007669"/>
    <property type="project" value="UniProtKB-UniRule"/>
</dbReference>